<keyword evidence="2" id="KW-1185">Reference proteome</keyword>
<protein>
    <submittedName>
        <fullName evidence="1">Uncharacterized protein</fullName>
    </submittedName>
</protein>
<dbReference type="RefSeq" id="XP_047775731.1">
    <property type="nucleotide sequence ID" value="XM_047917272.1"/>
</dbReference>
<sequence>MPSQSSLYVALYQIGLGRYHWALVVTPYNGPVNNGPLFQITNQDISQPRSIGAWRKSHKMSTDLLKSSSFVGCVRLPDCTISAQHMTAWIAEQDPQQGDTQLPVGQEWSCSQWVIRVLQRLMETGIYRVDLRHFRAKILIHANNLSQMHNRNANQLHTVVYA</sequence>
<name>A0ABQ8K7Z4_9APHY</name>
<gene>
    <name evidence="1" type="ORF">C8Q71DRAFT_246038</name>
</gene>
<evidence type="ECO:0000313" key="1">
    <source>
        <dbReference type="EMBL" id="KAH9832965.1"/>
    </source>
</evidence>
<evidence type="ECO:0000313" key="2">
    <source>
        <dbReference type="Proteomes" id="UP000814176"/>
    </source>
</evidence>
<dbReference type="InterPro" id="IPR054208">
    <property type="entry name" value="DUF6914"/>
</dbReference>
<dbReference type="Pfam" id="PF21858">
    <property type="entry name" value="DUF6914"/>
    <property type="match status" value="1"/>
</dbReference>
<organism evidence="1 2">
    <name type="scientific">Rhodofomes roseus</name>
    <dbReference type="NCBI Taxonomy" id="34475"/>
    <lineage>
        <taxon>Eukaryota</taxon>
        <taxon>Fungi</taxon>
        <taxon>Dikarya</taxon>
        <taxon>Basidiomycota</taxon>
        <taxon>Agaricomycotina</taxon>
        <taxon>Agaricomycetes</taxon>
        <taxon>Polyporales</taxon>
        <taxon>Rhodofomes</taxon>
    </lineage>
</organism>
<dbReference type="EMBL" id="JADCUA010000020">
    <property type="protein sequence ID" value="KAH9832965.1"/>
    <property type="molecule type" value="Genomic_DNA"/>
</dbReference>
<accession>A0ABQ8K7Z4</accession>
<reference evidence="1 2" key="1">
    <citation type="journal article" date="2021" name="Environ. Microbiol.">
        <title>Gene family expansions and transcriptome signatures uncover fungal adaptations to wood decay.</title>
        <authorList>
            <person name="Hage H."/>
            <person name="Miyauchi S."/>
            <person name="Viragh M."/>
            <person name="Drula E."/>
            <person name="Min B."/>
            <person name="Chaduli D."/>
            <person name="Navarro D."/>
            <person name="Favel A."/>
            <person name="Norest M."/>
            <person name="Lesage-Meessen L."/>
            <person name="Balint B."/>
            <person name="Merenyi Z."/>
            <person name="de Eugenio L."/>
            <person name="Morin E."/>
            <person name="Martinez A.T."/>
            <person name="Baldrian P."/>
            <person name="Stursova M."/>
            <person name="Martinez M.J."/>
            <person name="Novotny C."/>
            <person name="Magnuson J.K."/>
            <person name="Spatafora J.W."/>
            <person name="Maurice S."/>
            <person name="Pangilinan J."/>
            <person name="Andreopoulos W."/>
            <person name="LaButti K."/>
            <person name="Hundley H."/>
            <person name="Na H."/>
            <person name="Kuo A."/>
            <person name="Barry K."/>
            <person name="Lipzen A."/>
            <person name="Henrissat B."/>
            <person name="Riley R."/>
            <person name="Ahrendt S."/>
            <person name="Nagy L.G."/>
            <person name="Grigoriev I.V."/>
            <person name="Martin F."/>
            <person name="Rosso M.N."/>
        </authorList>
    </citation>
    <scope>NUCLEOTIDE SEQUENCE [LARGE SCALE GENOMIC DNA]</scope>
    <source>
        <strain evidence="1 2">CIRM-BRFM 1785</strain>
    </source>
</reference>
<dbReference type="GeneID" id="71998004"/>
<dbReference type="Proteomes" id="UP000814176">
    <property type="component" value="Unassembled WGS sequence"/>
</dbReference>
<comment type="caution">
    <text evidence="1">The sequence shown here is derived from an EMBL/GenBank/DDBJ whole genome shotgun (WGS) entry which is preliminary data.</text>
</comment>
<proteinExistence type="predicted"/>